<organism evidence="19 20">
    <name type="scientific">Mastigocoleus testarum BC008</name>
    <dbReference type="NCBI Taxonomy" id="371196"/>
    <lineage>
        <taxon>Bacteria</taxon>
        <taxon>Bacillati</taxon>
        <taxon>Cyanobacteriota</taxon>
        <taxon>Cyanophyceae</taxon>
        <taxon>Nostocales</taxon>
        <taxon>Hapalosiphonaceae</taxon>
        <taxon>Mastigocoleus</taxon>
    </lineage>
</organism>
<comment type="catalytic activity">
    <reaction evidence="14 15">
        <text>ATP + H2O = ADP + phosphate + H(+)</text>
        <dbReference type="Rhea" id="RHEA:13065"/>
        <dbReference type="ChEBI" id="CHEBI:15377"/>
        <dbReference type="ChEBI" id="CHEBI:15378"/>
        <dbReference type="ChEBI" id="CHEBI:30616"/>
        <dbReference type="ChEBI" id="CHEBI:43474"/>
        <dbReference type="ChEBI" id="CHEBI:456216"/>
        <dbReference type="EC" id="5.6.2.4"/>
    </reaction>
</comment>
<dbReference type="AlphaFoldDB" id="A0A0V7ZX39"/>
<dbReference type="GO" id="GO:0003677">
    <property type="term" value="F:DNA binding"/>
    <property type="evidence" value="ECO:0007669"/>
    <property type="project" value="UniProtKB-KW"/>
</dbReference>
<keyword evidence="7 15" id="KW-0067">ATP-binding</keyword>
<dbReference type="Gene3D" id="2.40.50.140">
    <property type="entry name" value="Nucleic acid-binding proteins"/>
    <property type="match status" value="1"/>
</dbReference>
<dbReference type="EMBL" id="LMTZ01000035">
    <property type="protein sequence ID" value="KST69113.1"/>
    <property type="molecule type" value="Genomic_DNA"/>
</dbReference>
<dbReference type="InterPro" id="IPR045562">
    <property type="entry name" value="RecG_dom3_C"/>
</dbReference>
<keyword evidence="8" id="KW-0238">DNA-binding</keyword>
<dbReference type="PROSITE" id="PS51194">
    <property type="entry name" value="HELICASE_CTER"/>
    <property type="match status" value="1"/>
</dbReference>
<dbReference type="EC" id="5.6.2.4" evidence="13 15"/>
<dbReference type="Pfam" id="PF19833">
    <property type="entry name" value="RecG_dom3_C"/>
    <property type="match status" value="1"/>
</dbReference>
<dbReference type="InterPro" id="IPR033454">
    <property type="entry name" value="RecG_wedge"/>
</dbReference>
<dbReference type="SUPFAM" id="SSF50249">
    <property type="entry name" value="Nucleic acid-binding proteins"/>
    <property type="match status" value="1"/>
</dbReference>
<dbReference type="GO" id="GO:0006310">
    <property type="term" value="P:DNA recombination"/>
    <property type="evidence" value="ECO:0007669"/>
    <property type="project" value="UniProtKB-UniRule"/>
</dbReference>
<dbReference type="OrthoDB" id="9804325at2"/>
<dbReference type="NCBIfam" id="TIGR00643">
    <property type="entry name" value="recG"/>
    <property type="match status" value="1"/>
</dbReference>
<evidence type="ECO:0000256" key="9">
    <source>
        <dbReference type="ARBA" id="ARBA00023172"/>
    </source>
</evidence>
<dbReference type="NCBIfam" id="NF008168">
    <property type="entry name" value="PRK10917.2-2"/>
    <property type="match status" value="1"/>
</dbReference>
<evidence type="ECO:0000313" key="19">
    <source>
        <dbReference type="EMBL" id="KST69113.1"/>
    </source>
</evidence>
<dbReference type="GO" id="GO:0005524">
    <property type="term" value="F:ATP binding"/>
    <property type="evidence" value="ECO:0007669"/>
    <property type="project" value="UniProtKB-KW"/>
</dbReference>
<dbReference type="PROSITE" id="PS51192">
    <property type="entry name" value="HELICASE_ATP_BIND_1"/>
    <property type="match status" value="1"/>
</dbReference>
<comment type="catalytic activity">
    <reaction evidence="12 15">
        <text>Couples ATP hydrolysis with the unwinding of duplex DNA by translocating in the 3'-5' direction.</text>
        <dbReference type="EC" id="5.6.2.4"/>
    </reaction>
</comment>
<dbReference type="PANTHER" id="PTHR47964">
    <property type="entry name" value="ATP-DEPENDENT DNA HELICASE HOMOLOG RECG, CHLOROPLASTIC"/>
    <property type="match status" value="1"/>
</dbReference>
<dbReference type="NCBIfam" id="NF008165">
    <property type="entry name" value="PRK10917.1-3"/>
    <property type="match status" value="1"/>
</dbReference>
<protein>
    <recommendedName>
        <fullName evidence="2 15">ATP-dependent DNA helicase RecG</fullName>
        <ecNumber evidence="13 15">5.6.2.4</ecNumber>
    </recommendedName>
</protein>
<feature type="region of interest" description="Disordered" evidence="16">
    <location>
        <begin position="94"/>
        <end position="129"/>
    </location>
</feature>
<dbReference type="CDD" id="cd18811">
    <property type="entry name" value="SF2_C_RecG"/>
    <property type="match status" value="1"/>
</dbReference>
<evidence type="ECO:0000256" key="2">
    <source>
        <dbReference type="ARBA" id="ARBA00017846"/>
    </source>
</evidence>
<evidence type="ECO:0000256" key="11">
    <source>
        <dbReference type="ARBA" id="ARBA00023235"/>
    </source>
</evidence>
<evidence type="ECO:0000256" key="14">
    <source>
        <dbReference type="ARBA" id="ARBA00048988"/>
    </source>
</evidence>
<sequence>MISERPDWVRLHKALAIEAEKGFVDLMGRQYRFSEFLSLTFGKFPIGLPSSERIQWQNKATQFANYPNLAQGDRQHLVAQTRRYLQQLQQTVEKQNQRLQTKTHKAGENGDSYSSPSNPGVSIPKTKSTIPSEISRHLAPKLDQKLKDLAEIGFRRSKKLESLGLYTVRDLLYYYPRDHIDYARQVNIIELQVGETVTLVATVKRCNCFTSPRNKNLSILELQLKDKTGILKINRFFAGRRFSSRAWQESVKRRYPVGSTLAACGLVKEGKYGLTLEDPELEVLGSPGDPIESLTIGRVVPIYTLTEGVVASTVRQAVIAALPATALLKDSLPSGLRKKYQLLELKDAIANIHFPSDSMTLQAARRRLVFDEFFYLQLGLLQRQQQAKKVQTGVQFSPRGKLIEKFYEILPFQLTGAQHRVVNDILNDLQKSAPMNRLVQGDVGSGKTVVATIAIIAAIQSGYQAALMAPTEVLAEQHYRKLVGWFNLLHLPVELLTGSTKTAKRREIHAQLETGELPLLVGTHALIQDPVNFQRLGLIAIDEQHRFGVKQRALLQQKGEQPHVLTMTATPIPRTLALTLHGDLDVSQIDELPPGRQKIQTTALAGNQRSHAYDLIRREIVQGRQVYIVLPLVEESEKLDLRSAVEEHQKLQEAIFPEFKVGLLHGRMTSADKDAAITQFRDRETQILVSTTVVEVGVDVPNATVMLIENAERFGLSQLHQLRGRVGRGAAKSYCLLMSSSRSADAQQRLKVLEQSQDGFFISEMDMRFRGPGEVLGTRQSGLPDFTLASLVEDEEVLILARQAAEKVIEIDVTLERWYLMREELKYRYNRLMGGAILT</sequence>
<dbReference type="SMART" id="SM00487">
    <property type="entry name" value="DEXDc"/>
    <property type="match status" value="1"/>
</dbReference>
<evidence type="ECO:0000256" key="12">
    <source>
        <dbReference type="ARBA" id="ARBA00034617"/>
    </source>
</evidence>
<reference evidence="19 20" key="1">
    <citation type="journal article" date="2015" name="Genome Announc.">
        <title>Draft Genome of the Euendolithic (true boring) Cyanobacterium Mastigocoleus testarum strain BC008.</title>
        <authorList>
            <person name="Guida B.S."/>
            <person name="Garcia-Pichel F."/>
        </authorList>
    </citation>
    <scope>NUCLEOTIDE SEQUENCE [LARGE SCALE GENOMIC DNA]</scope>
    <source>
        <strain evidence="19 20">BC008</strain>
    </source>
</reference>
<dbReference type="CDD" id="cd04488">
    <property type="entry name" value="RecG_wedge_OBF"/>
    <property type="match status" value="1"/>
</dbReference>
<keyword evidence="9 15" id="KW-0233">DNA recombination</keyword>
<evidence type="ECO:0000256" key="1">
    <source>
        <dbReference type="ARBA" id="ARBA00007504"/>
    </source>
</evidence>
<dbReference type="Pfam" id="PF00270">
    <property type="entry name" value="DEAD"/>
    <property type="match status" value="1"/>
</dbReference>
<evidence type="ECO:0000259" key="18">
    <source>
        <dbReference type="PROSITE" id="PS51194"/>
    </source>
</evidence>
<accession>A0A0V7ZX39</accession>
<dbReference type="InterPro" id="IPR014001">
    <property type="entry name" value="Helicase_ATP-bd"/>
</dbReference>
<evidence type="ECO:0000313" key="20">
    <source>
        <dbReference type="Proteomes" id="UP000053372"/>
    </source>
</evidence>
<keyword evidence="20" id="KW-1185">Reference proteome</keyword>
<keyword evidence="10 15" id="KW-0234">DNA repair</keyword>
<evidence type="ECO:0000256" key="4">
    <source>
        <dbReference type="ARBA" id="ARBA00022763"/>
    </source>
</evidence>
<dbReference type="Pfam" id="PF00271">
    <property type="entry name" value="Helicase_C"/>
    <property type="match status" value="1"/>
</dbReference>
<keyword evidence="6 15" id="KW-0347">Helicase</keyword>
<dbReference type="InterPro" id="IPR011545">
    <property type="entry name" value="DEAD/DEAH_box_helicase_dom"/>
</dbReference>
<dbReference type="CDD" id="cd17992">
    <property type="entry name" value="DEXHc_RecG"/>
    <property type="match status" value="1"/>
</dbReference>
<evidence type="ECO:0000256" key="5">
    <source>
        <dbReference type="ARBA" id="ARBA00022801"/>
    </source>
</evidence>
<feature type="domain" description="Helicase ATP-binding" evidence="17">
    <location>
        <begin position="428"/>
        <end position="589"/>
    </location>
</feature>
<dbReference type="Proteomes" id="UP000053372">
    <property type="component" value="Unassembled WGS sequence"/>
</dbReference>
<keyword evidence="5 15" id="KW-0378">Hydrolase</keyword>
<dbReference type="PANTHER" id="PTHR47964:SF1">
    <property type="entry name" value="ATP-DEPENDENT DNA HELICASE HOMOLOG RECG, CHLOROPLASTIC"/>
    <property type="match status" value="1"/>
</dbReference>
<gene>
    <name evidence="19" type="ORF">BC008_34940</name>
</gene>
<evidence type="ECO:0000256" key="13">
    <source>
        <dbReference type="ARBA" id="ARBA00034808"/>
    </source>
</evidence>
<evidence type="ECO:0000256" key="10">
    <source>
        <dbReference type="ARBA" id="ARBA00023204"/>
    </source>
</evidence>
<evidence type="ECO:0000256" key="3">
    <source>
        <dbReference type="ARBA" id="ARBA00022741"/>
    </source>
</evidence>
<keyword evidence="3 15" id="KW-0547">Nucleotide-binding</keyword>
<name>A0A0V7ZX39_9CYAN</name>
<dbReference type="InterPro" id="IPR012340">
    <property type="entry name" value="NA-bd_OB-fold"/>
</dbReference>
<feature type="compositionally biased region" description="Polar residues" evidence="16">
    <location>
        <begin position="111"/>
        <end position="129"/>
    </location>
</feature>
<keyword evidence="11" id="KW-0413">Isomerase</keyword>
<dbReference type="Gene3D" id="3.40.50.300">
    <property type="entry name" value="P-loop containing nucleotide triphosphate hydrolases"/>
    <property type="match status" value="2"/>
</dbReference>
<comment type="similarity">
    <text evidence="1 15">Belongs to the helicase family. RecG subfamily.</text>
</comment>
<dbReference type="SMART" id="SM00490">
    <property type="entry name" value="HELICc"/>
    <property type="match status" value="1"/>
</dbReference>
<comment type="function">
    <text evidence="15">Plays a critical role in recombination and DNA repair. Helps process Holliday junction intermediates to mature products by catalyzing branch migration. Has replication fork regression activity, unwinds stalled or blocked replication forks to make a HJ that can be resolved. Has a DNA unwinding activity characteristic of a DNA helicase with 3'-5' polarity.</text>
</comment>
<evidence type="ECO:0000256" key="16">
    <source>
        <dbReference type="SAM" id="MobiDB-lite"/>
    </source>
</evidence>
<dbReference type="InterPro" id="IPR047112">
    <property type="entry name" value="RecG/Mfd"/>
</dbReference>
<proteinExistence type="inferred from homology"/>
<evidence type="ECO:0000256" key="7">
    <source>
        <dbReference type="ARBA" id="ARBA00022840"/>
    </source>
</evidence>
<evidence type="ECO:0000256" key="8">
    <source>
        <dbReference type="ARBA" id="ARBA00023125"/>
    </source>
</evidence>
<dbReference type="GO" id="GO:0006281">
    <property type="term" value="P:DNA repair"/>
    <property type="evidence" value="ECO:0007669"/>
    <property type="project" value="UniProtKB-UniRule"/>
</dbReference>
<evidence type="ECO:0000259" key="17">
    <source>
        <dbReference type="PROSITE" id="PS51192"/>
    </source>
</evidence>
<dbReference type="RefSeq" id="WP_027843847.1">
    <property type="nucleotide sequence ID" value="NZ_LMTZ01000035.1"/>
</dbReference>
<evidence type="ECO:0000256" key="15">
    <source>
        <dbReference type="RuleBase" id="RU363016"/>
    </source>
</evidence>
<keyword evidence="4 15" id="KW-0227">DNA damage</keyword>
<dbReference type="Pfam" id="PF17191">
    <property type="entry name" value="RecG_wedge"/>
    <property type="match status" value="1"/>
</dbReference>
<feature type="domain" description="Helicase C-terminal" evidence="18">
    <location>
        <begin position="615"/>
        <end position="773"/>
    </location>
</feature>
<dbReference type="InterPro" id="IPR027417">
    <property type="entry name" value="P-loop_NTPase"/>
</dbReference>
<comment type="caution">
    <text evidence="19">The sequence shown here is derived from an EMBL/GenBank/DDBJ whole genome shotgun (WGS) entry which is preliminary data.</text>
</comment>
<dbReference type="NCBIfam" id="NF008170">
    <property type="entry name" value="PRK10917.2-4"/>
    <property type="match status" value="1"/>
</dbReference>
<dbReference type="SUPFAM" id="SSF52540">
    <property type="entry name" value="P-loop containing nucleoside triphosphate hydrolases"/>
    <property type="match status" value="2"/>
</dbReference>
<evidence type="ECO:0000256" key="6">
    <source>
        <dbReference type="ARBA" id="ARBA00022806"/>
    </source>
</evidence>
<dbReference type="InterPro" id="IPR004609">
    <property type="entry name" value="ATP-dep_DNA_helicase_RecG"/>
</dbReference>
<dbReference type="GO" id="GO:0016887">
    <property type="term" value="F:ATP hydrolysis activity"/>
    <property type="evidence" value="ECO:0007669"/>
    <property type="project" value="RHEA"/>
</dbReference>
<dbReference type="GO" id="GO:0043138">
    <property type="term" value="F:3'-5' DNA helicase activity"/>
    <property type="evidence" value="ECO:0007669"/>
    <property type="project" value="UniProtKB-EC"/>
</dbReference>
<dbReference type="InterPro" id="IPR001650">
    <property type="entry name" value="Helicase_C-like"/>
</dbReference>